<reference evidence="3" key="1">
    <citation type="journal article" date="2015" name="PLoS Genet.">
        <title>Genome Sequence and Transcriptome Analyses of Chrysochromulina tobin: Metabolic Tools for Enhanced Algal Fitness in the Prominent Order Prymnesiales (Haptophyceae).</title>
        <authorList>
            <person name="Hovde B.T."/>
            <person name="Deodato C.R."/>
            <person name="Hunsperger H.M."/>
            <person name="Ryken S.A."/>
            <person name="Yost W."/>
            <person name="Jha R.K."/>
            <person name="Patterson J."/>
            <person name="Monnat R.J. Jr."/>
            <person name="Barlow S.B."/>
            <person name="Starkenburg S.R."/>
            <person name="Cattolico R.A."/>
        </authorList>
    </citation>
    <scope>NUCLEOTIDE SEQUENCE</scope>
    <source>
        <strain evidence="3">CCMP291</strain>
    </source>
</reference>
<organism evidence="2 3">
    <name type="scientific">Chrysochromulina tobinii</name>
    <dbReference type="NCBI Taxonomy" id="1460289"/>
    <lineage>
        <taxon>Eukaryota</taxon>
        <taxon>Haptista</taxon>
        <taxon>Haptophyta</taxon>
        <taxon>Prymnesiophyceae</taxon>
        <taxon>Prymnesiales</taxon>
        <taxon>Chrysochromulinaceae</taxon>
        <taxon>Chrysochromulina</taxon>
    </lineage>
</organism>
<comment type="caution">
    <text evidence="2">The sequence shown here is derived from an EMBL/GenBank/DDBJ whole genome shotgun (WGS) entry which is preliminary data.</text>
</comment>
<evidence type="ECO:0000256" key="1">
    <source>
        <dbReference type="SAM" id="MobiDB-lite"/>
    </source>
</evidence>
<sequence length="190" mass="18924">MSVVELALRLAGDVSSFTPSVRTEMKSAIAARADVDPSAVTVTVTSGSVIVGVRVLTPTVMATSVQSAMASATSSPSSATAMLASVTGVSIAVLAVVTSPTITDVASPPPQPTFSPTFSPSPSPPPQRPPGALNSAVGEYQLSDYEFRKEGDDGGGHGVEQSGDRASSAGGRVTGSSSGPSGSMDLSIQL</sequence>
<protein>
    <submittedName>
        <fullName evidence="2">Uncharacterized protein</fullName>
    </submittedName>
</protein>
<dbReference type="Proteomes" id="UP000037460">
    <property type="component" value="Unassembled WGS sequence"/>
</dbReference>
<feature type="region of interest" description="Disordered" evidence="1">
    <location>
        <begin position="102"/>
        <end position="190"/>
    </location>
</feature>
<feature type="compositionally biased region" description="Basic and acidic residues" evidence="1">
    <location>
        <begin position="145"/>
        <end position="155"/>
    </location>
</feature>
<accession>A0A0M0JGR1</accession>
<feature type="compositionally biased region" description="Pro residues" evidence="1">
    <location>
        <begin position="107"/>
        <end position="129"/>
    </location>
</feature>
<keyword evidence="3" id="KW-1185">Reference proteome</keyword>
<gene>
    <name evidence="2" type="ORF">Ctob_003629</name>
</gene>
<proteinExistence type="predicted"/>
<dbReference type="EMBL" id="JWZX01002948">
    <property type="protein sequence ID" value="KOO25645.1"/>
    <property type="molecule type" value="Genomic_DNA"/>
</dbReference>
<evidence type="ECO:0000313" key="3">
    <source>
        <dbReference type="Proteomes" id="UP000037460"/>
    </source>
</evidence>
<name>A0A0M0JGR1_9EUKA</name>
<feature type="compositionally biased region" description="Low complexity" evidence="1">
    <location>
        <begin position="170"/>
        <end position="183"/>
    </location>
</feature>
<dbReference type="AlphaFoldDB" id="A0A0M0JGR1"/>
<evidence type="ECO:0000313" key="2">
    <source>
        <dbReference type="EMBL" id="KOO25645.1"/>
    </source>
</evidence>